<dbReference type="RefSeq" id="WP_249315109.1">
    <property type="nucleotide sequence ID" value="NZ_JACRSR010000001.1"/>
</dbReference>
<dbReference type="GO" id="GO:0070819">
    <property type="term" value="F:menaquinone-dependent protoporphyrinogen oxidase activity"/>
    <property type="evidence" value="ECO:0007669"/>
    <property type="project" value="TreeGrafter"/>
</dbReference>
<dbReference type="Pfam" id="PF12724">
    <property type="entry name" value="Flavodoxin_5"/>
    <property type="match status" value="1"/>
</dbReference>
<dbReference type="Gene3D" id="3.40.50.360">
    <property type="match status" value="1"/>
</dbReference>
<dbReference type="GO" id="GO:0010181">
    <property type="term" value="F:FMN binding"/>
    <property type="evidence" value="ECO:0007669"/>
    <property type="project" value="InterPro"/>
</dbReference>
<dbReference type="PROSITE" id="PS00201">
    <property type="entry name" value="FLAVODOXIN"/>
    <property type="match status" value="1"/>
</dbReference>
<name>A0A926D532_9FIRM</name>
<dbReference type="Proteomes" id="UP000623172">
    <property type="component" value="Unassembled WGS sequence"/>
</dbReference>
<dbReference type="PANTHER" id="PTHR38030">
    <property type="entry name" value="PROTOPORPHYRINOGEN IX DEHYDROGENASE [MENAQUINONE]"/>
    <property type="match status" value="1"/>
</dbReference>
<accession>A0A926D532</accession>
<dbReference type="EMBL" id="JACRSR010000001">
    <property type="protein sequence ID" value="MBC8531044.1"/>
    <property type="molecule type" value="Genomic_DNA"/>
</dbReference>
<comment type="caution">
    <text evidence="2">The sequence shown here is derived from an EMBL/GenBank/DDBJ whole genome shotgun (WGS) entry which is preliminary data.</text>
</comment>
<reference evidence="2" key="1">
    <citation type="submission" date="2020-08" db="EMBL/GenBank/DDBJ databases">
        <title>Genome public.</title>
        <authorList>
            <person name="Liu C."/>
            <person name="Sun Q."/>
        </authorList>
    </citation>
    <scope>NUCLEOTIDE SEQUENCE</scope>
    <source>
        <strain evidence="2">NSJ-53</strain>
    </source>
</reference>
<dbReference type="PROSITE" id="PS50902">
    <property type="entry name" value="FLAVODOXIN_LIKE"/>
    <property type="match status" value="1"/>
</dbReference>
<dbReference type="GO" id="GO:0006783">
    <property type="term" value="P:heme biosynthetic process"/>
    <property type="evidence" value="ECO:0007669"/>
    <property type="project" value="TreeGrafter"/>
</dbReference>
<dbReference type="SUPFAM" id="SSF52218">
    <property type="entry name" value="Flavoproteins"/>
    <property type="match status" value="1"/>
</dbReference>
<gene>
    <name evidence="2" type="ORF">H8696_04190</name>
</gene>
<dbReference type="InterPro" id="IPR001226">
    <property type="entry name" value="Flavodoxin_CS"/>
</dbReference>
<organism evidence="2 3">
    <name type="scientific">Gehongia tenuis</name>
    <dbReference type="NCBI Taxonomy" id="2763655"/>
    <lineage>
        <taxon>Bacteria</taxon>
        <taxon>Bacillati</taxon>
        <taxon>Bacillota</taxon>
        <taxon>Clostridia</taxon>
        <taxon>Christensenellales</taxon>
        <taxon>Christensenellaceae</taxon>
        <taxon>Gehongia</taxon>
    </lineage>
</organism>
<dbReference type="InterPro" id="IPR026816">
    <property type="entry name" value="Flavodoxin_dom"/>
</dbReference>
<evidence type="ECO:0000313" key="3">
    <source>
        <dbReference type="Proteomes" id="UP000623172"/>
    </source>
</evidence>
<dbReference type="InterPro" id="IPR052200">
    <property type="entry name" value="Protoporphyrinogen_IX_DH"/>
</dbReference>
<proteinExistence type="predicted"/>
<dbReference type="InterPro" id="IPR029039">
    <property type="entry name" value="Flavoprotein-like_sf"/>
</dbReference>
<dbReference type="GO" id="GO:0016651">
    <property type="term" value="F:oxidoreductase activity, acting on NAD(P)H"/>
    <property type="evidence" value="ECO:0007669"/>
    <property type="project" value="UniProtKB-ARBA"/>
</dbReference>
<protein>
    <submittedName>
        <fullName evidence="2">Flavodoxin</fullName>
    </submittedName>
</protein>
<evidence type="ECO:0000259" key="1">
    <source>
        <dbReference type="PROSITE" id="PS50902"/>
    </source>
</evidence>
<sequence length="173" mass="19447">MTAVIYKSKYGSTKRYAEWLAEALGADLLVRESVRAERLRQYDTLIYGGGIYAGGIAGISLLKNCFPAAEGQRLAVFAVGAAPETPESRKALLSKNFTPAMAEAPLFMLRGAMDFGKMTLKDRMMMNLMKKMLDKKPEEEREEWEKNLMSLWGRASDWCDPANLQPILNWAEN</sequence>
<dbReference type="PANTHER" id="PTHR38030:SF2">
    <property type="entry name" value="PROTOPORPHYRINOGEN IX DEHYDROGENASE [QUINONE]"/>
    <property type="match status" value="1"/>
</dbReference>
<keyword evidence="3" id="KW-1185">Reference proteome</keyword>
<dbReference type="InterPro" id="IPR008254">
    <property type="entry name" value="Flavodoxin/NO_synth"/>
</dbReference>
<evidence type="ECO:0000313" key="2">
    <source>
        <dbReference type="EMBL" id="MBC8531044.1"/>
    </source>
</evidence>
<dbReference type="GO" id="GO:0009055">
    <property type="term" value="F:electron transfer activity"/>
    <property type="evidence" value="ECO:0007669"/>
    <property type="project" value="InterPro"/>
</dbReference>
<dbReference type="AlphaFoldDB" id="A0A926D532"/>
<feature type="domain" description="Flavodoxin-like" evidence="1">
    <location>
        <begin position="2"/>
        <end position="149"/>
    </location>
</feature>